<dbReference type="Gene3D" id="1.20.1250.20">
    <property type="entry name" value="MFS general substrate transporter like domains"/>
    <property type="match status" value="2"/>
</dbReference>
<feature type="transmembrane region" description="Helical" evidence="2">
    <location>
        <begin position="331"/>
        <end position="348"/>
    </location>
</feature>
<feature type="transmembrane region" description="Helical" evidence="2">
    <location>
        <begin position="170"/>
        <end position="191"/>
    </location>
</feature>
<evidence type="ECO:0000256" key="2">
    <source>
        <dbReference type="SAM" id="Phobius"/>
    </source>
</evidence>
<dbReference type="KEGG" id="nvi:100121473"/>
<dbReference type="Proteomes" id="UP000002358">
    <property type="component" value="Chromosome 3"/>
</dbReference>
<feature type="transmembrane region" description="Helical" evidence="2">
    <location>
        <begin position="98"/>
        <end position="118"/>
    </location>
</feature>
<dbReference type="PANTHER" id="PTHR11328">
    <property type="entry name" value="MAJOR FACILITATOR SUPERFAMILY DOMAIN-CONTAINING PROTEIN"/>
    <property type="match status" value="1"/>
</dbReference>
<keyword evidence="2" id="KW-0472">Membrane</keyword>
<feature type="transmembrane region" description="Helical" evidence="2">
    <location>
        <begin position="429"/>
        <end position="448"/>
    </location>
</feature>
<dbReference type="Pfam" id="PF13347">
    <property type="entry name" value="MFS_2"/>
    <property type="match status" value="1"/>
</dbReference>
<dbReference type="GO" id="GO:0008643">
    <property type="term" value="P:carbohydrate transport"/>
    <property type="evidence" value="ECO:0007669"/>
    <property type="project" value="InterPro"/>
</dbReference>
<dbReference type="GeneID" id="100121473"/>
<dbReference type="OMA" id="GLYTAWM"/>
<dbReference type="InterPro" id="IPR036259">
    <property type="entry name" value="MFS_trans_sf"/>
</dbReference>
<keyword evidence="4" id="KW-1185">Reference proteome</keyword>
<keyword evidence="2" id="KW-0812">Transmembrane</keyword>
<dbReference type="RefSeq" id="XP_031782544.1">
    <property type="nucleotide sequence ID" value="XM_031926684.2"/>
</dbReference>
<dbReference type="SUPFAM" id="SSF103473">
    <property type="entry name" value="MFS general substrate transporter"/>
    <property type="match status" value="1"/>
</dbReference>
<feature type="transmembrane region" description="Helical" evidence="2">
    <location>
        <begin position="393"/>
        <end position="417"/>
    </location>
</feature>
<keyword evidence="2" id="KW-1133">Transmembrane helix</keyword>
<dbReference type="InterPro" id="IPR039672">
    <property type="entry name" value="MFS_2"/>
</dbReference>
<evidence type="ECO:0008006" key="5">
    <source>
        <dbReference type="Google" id="ProtNLM"/>
    </source>
</evidence>
<feature type="transmembrane region" description="Helical" evidence="2">
    <location>
        <begin position="298"/>
        <end position="319"/>
    </location>
</feature>
<dbReference type="FunFam" id="1.20.1250.20:FF:000431">
    <property type="entry name" value="Predicted protein"/>
    <property type="match status" value="1"/>
</dbReference>
<evidence type="ECO:0000313" key="3">
    <source>
        <dbReference type="EnsemblMetazoa" id="XP_031782544"/>
    </source>
</evidence>
<feature type="transmembrane region" description="Helical" evidence="2">
    <location>
        <begin position="130"/>
        <end position="150"/>
    </location>
</feature>
<evidence type="ECO:0000313" key="4">
    <source>
        <dbReference type="Proteomes" id="UP000002358"/>
    </source>
</evidence>
<dbReference type="InParanoid" id="A0A7M7T8K1"/>
<dbReference type="OrthoDB" id="1730117at2759"/>
<dbReference type="CDD" id="cd17491">
    <property type="entry name" value="MFS_MFSD12"/>
    <property type="match status" value="1"/>
</dbReference>
<dbReference type="GO" id="GO:0015293">
    <property type="term" value="F:symporter activity"/>
    <property type="evidence" value="ECO:0007669"/>
    <property type="project" value="InterPro"/>
</dbReference>
<sequence length="480" mass="53319">MDNISAETNDNQQEIQRVPLKSKLAYGVGHVLNDVCASMWFTYLLVYFHLVLGFSPAYAGVVLLIGQVADAVATPFVGLHSDKNDDFWLCRYGRRKTWHLMGTICVVATFPFIFSHCIGCSPRTHQWAQLIYYAAFVIIFQFGWASVQISHLSLIPDLTPSDLERTALTAIRYSFTVFSNVLVYCVTWAVLHITSESPTDKIGPNDAYKFQEIVLIGMSIGVLSSIIFHIFVRENNSRDALTGVSQEQSQRELQTPFSIFKDPELYQIACIYMPTRLFVNLTQTYIPLYLHETLQMPATSLAIIPLIMYLSSFKASLAINYINAKLGRKGSYLIGAVMGLSACTWIFFGKGEQFVSLFIYPVSLLLGSGGSMMIVTSLAITADYIGHSTENGAFVYGVMSFTDKLSNGLAVMIIQYMRCTTDCTDYYKQILSFVCGGAAVFGLIMTLSRNTCGNSVVRATADYSNLESEETEENPINASA</sequence>
<feature type="transmembrane region" description="Helical" evidence="2">
    <location>
        <begin position="354"/>
        <end position="381"/>
    </location>
</feature>
<organism evidence="3 4">
    <name type="scientific">Nasonia vitripennis</name>
    <name type="common">Parasitic wasp</name>
    <dbReference type="NCBI Taxonomy" id="7425"/>
    <lineage>
        <taxon>Eukaryota</taxon>
        <taxon>Metazoa</taxon>
        <taxon>Ecdysozoa</taxon>
        <taxon>Arthropoda</taxon>
        <taxon>Hexapoda</taxon>
        <taxon>Insecta</taxon>
        <taxon>Pterygota</taxon>
        <taxon>Neoptera</taxon>
        <taxon>Endopterygota</taxon>
        <taxon>Hymenoptera</taxon>
        <taxon>Apocrita</taxon>
        <taxon>Proctotrupomorpha</taxon>
        <taxon>Chalcidoidea</taxon>
        <taxon>Pteromalidae</taxon>
        <taxon>Pteromalinae</taxon>
        <taxon>Nasonia</taxon>
    </lineage>
</organism>
<protein>
    <recommendedName>
        <fullName evidence="5">Major facilitator superfamily domain-containing protein 12-like</fullName>
    </recommendedName>
</protein>
<dbReference type="AlphaFoldDB" id="A0A7M7T8K1"/>
<dbReference type="EnsemblMetazoa" id="XM_031926684">
    <property type="protein sequence ID" value="XP_031782544"/>
    <property type="gene ID" value="LOC100121473"/>
</dbReference>
<proteinExistence type="inferred from homology"/>
<evidence type="ECO:0000256" key="1">
    <source>
        <dbReference type="ARBA" id="ARBA00008335"/>
    </source>
</evidence>
<comment type="similarity">
    <text evidence="1">Belongs to the major facilitator superfamily.</text>
</comment>
<name>A0A7M7T8K1_NASVI</name>
<accession>A0A7M7T8K1</accession>
<reference evidence="3" key="1">
    <citation type="submission" date="2021-01" db="UniProtKB">
        <authorList>
            <consortium name="EnsemblMetazoa"/>
        </authorList>
    </citation>
    <scope>IDENTIFICATION</scope>
</reference>
<dbReference type="SMR" id="A0A7M7T8K1"/>
<dbReference type="GO" id="GO:0005886">
    <property type="term" value="C:plasma membrane"/>
    <property type="evidence" value="ECO:0007669"/>
    <property type="project" value="TreeGrafter"/>
</dbReference>
<feature type="transmembrane region" description="Helical" evidence="2">
    <location>
        <begin position="212"/>
        <end position="232"/>
    </location>
</feature>
<dbReference type="PANTHER" id="PTHR11328:SF28">
    <property type="entry name" value="MAJOR FACILITATOR SUPERFAMILY DOMAIN-CONTAINING PROTEIN 12"/>
    <property type="match status" value="1"/>
</dbReference>